<dbReference type="Pfam" id="PF05960">
    <property type="entry name" value="DUF885"/>
    <property type="match status" value="1"/>
</dbReference>
<evidence type="ECO:0000313" key="1">
    <source>
        <dbReference type="EMBL" id="MCW9711584.1"/>
    </source>
</evidence>
<keyword evidence="2" id="KW-1185">Reference proteome</keyword>
<organism evidence="1 2">
    <name type="scientific">Fodinibius salicampi</name>
    <dbReference type="NCBI Taxonomy" id="1920655"/>
    <lineage>
        <taxon>Bacteria</taxon>
        <taxon>Pseudomonadati</taxon>
        <taxon>Balneolota</taxon>
        <taxon>Balneolia</taxon>
        <taxon>Balneolales</taxon>
        <taxon>Balneolaceae</taxon>
        <taxon>Fodinibius</taxon>
    </lineage>
</organism>
<dbReference type="InterPro" id="IPR010281">
    <property type="entry name" value="DUF885"/>
</dbReference>
<evidence type="ECO:0000313" key="2">
    <source>
        <dbReference type="Proteomes" id="UP001207337"/>
    </source>
</evidence>
<reference evidence="1 2" key="1">
    <citation type="submission" date="2021-11" db="EMBL/GenBank/DDBJ databases">
        <title>Aliifidinibius sp. nov., a new bacterium isolated from saline soil.</title>
        <authorList>
            <person name="Galisteo C."/>
            <person name="De La Haba R."/>
            <person name="Sanchez-Porro C."/>
            <person name="Ventosa A."/>
        </authorList>
    </citation>
    <scope>NUCLEOTIDE SEQUENCE [LARGE SCALE GENOMIC DNA]</scope>
    <source>
        <strain evidence="1 2">KACC 190600</strain>
    </source>
</reference>
<protein>
    <submittedName>
        <fullName evidence="1">DUF885 domain-containing protein</fullName>
    </submittedName>
</protein>
<dbReference type="EMBL" id="JAJNDC010000001">
    <property type="protein sequence ID" value="MCW9711584.1"/>
    <property type="molecule type" value="Genomic_DNA"/>
</dbReference>
<dbReference type="Proteomes" id="UP001207337">
    <property type="component" value="Unassembled WGS sequence"/>
</dbReference>
<accession>A0ABT3PUQ8</accession>
<sequence length="571" mass="67535">MHYLKYIAVCFFIFFATVVLQAQPESVSRLYITVEQYQADVRSLERAFVLEESPKYFDRMEQLHNNWLNRLDQMNYSDLNTSEAVDFILLRRNIRRDLQELQQSRSSYNAIKPTIRFADIIQNLQEKRRVGVDIEGSRFAEQLDTLAEAIRKNKEQIKDQGRLEPHESRRSVEVVKNLRQTLDNVYTFYDGYDPDVTWWGPESYEDADTTLSNYATYLEEWTVDQSHKDDGSGIIGDPVGREKLLELLEYEMIPYTPEELIELAEKEYQWCLDQMLKASEDLGYGDDWHAALEHTKNTYVPPGKQPEVIYDLAIRAIDFLEERDLLTIPELAKETWSMEMMTPERQLINPFFLGGRVIRISYPTNTMDYEAKMMSMRGNNPNFSNATVHHELIAGHHLQGFMTDRYHPYRDVFRTPFWIEGWALYWELQLWDMDFPETPEERIGMLYWRMHRAARIIFSLRFHLGEMSPQEAIDFIVEKVGHEYKNAEAEVRRSFEANYPPLYQAAYMLGGLQIRALYNELVVNGDMPDKNFHDRILKNGNMPIEMVRKILTGQKPPKDFETNWRFYEELN</sequence>
<name>A0ABT3PUQ8_9BACT</name>
<gene>
    <name evidence="1" type="ORF">LQ318_01595</name>
</gene>
<dbReference type="RefSeq" id="WP_265786922.1">
    <property type="nucleotide sequence ID" value="NZ_BAABRS010000001.1"/>
</dbReference>
<dbReference type="SUPFAM" id="SSF55486">
    <property type="entry name" value="Metalloproteases ('zincins'), catalytic domain"/>
    <property type="match status" value="1"/>
</dbReference>
<comment type="caution">
    <text evidence="1">The sequence shown here is derived from an EMBL/GenBank/DDBJ whole genome shotgun (WGS) entry which is preliminary data.</text>
</comment>
<dbReference type="PANTHER" id="PTHR33361:SF2">
    <property type="entry name" value="DUF885 DOMAIN-CONTAINING PROTEIN"/>
    <property type="match status" value="1"/>
</dbReference>
<proteinExistence type="predicted"/>
<dbReference type="PANTHER" id="PTHR33361">
    <property type="entry name" value="GLR0591 PROTEIN"/>
    <property type="match status" value="1"/>
</dbReference>